<organism evidence="1">
    <name type="scientific">Zea mays</name>
    <name type="common">Maize</name>
    <dbReference type="NCBI Taxonomy" id="4577"/>
    <lineage>
        <taxon>Eukaryota</taxon>
        <taxon>Viridiplantae</taxon>
        <taxon>Streptophyta</taxon>
        <taxon>Embryophyta</taxon>
        <taxon>Tracheophyta</taxon>
        <taxon>Spermatophyta</taxon>
        <taxon>Magnoliopsida</taxon>
        <taxon>Liliopsida</taxon>
        <taxon>Poales</taxon>
        <taxon>Poaceae</taxon>
        <taxon>PACMAD clade</taxon>
        <taxon>Panicoideae</taxon>
        <taxon>Andropogonodae</taxon>
        <taxon>Andropogoneae</taxon>
        <taxon>Tripsacinae</taxon>
        <taxon>Zea</taxon>
    </lineage>
</organism>
<reference evidence="1" key="1">
    <citation type="journal article" date="2018" name="Nat. Genet.">
        <title>Extensive intraspecific gene order and gene structural variations between Mo17 and other maize genomes.</title>
        <authorList>
            <person name="Sun S."/>
            <person name="Zhou Y."/>
            <person name="Chen J."/>
            <person name="Shi J."/>
            <person name="Zhao H."/>
            <person name="Zhao H."/>
            <person name="Song W."/>
            <person name="Zhang M."/>
            <person name="Cui Y."/>
            <person name="Dong X."/>
            <person name="Liu H."/>
            <person name="Ma X."/>
            <person name="Jiao Y."/>
            <person name="Wang B."/>
            <person name="Wei X."/>
            <person name="Stein J.C."/>
            <person name="Glaubitz J.C."/>
            <person name="Lu F."/>
            <person name="Yu G."/>
            <person name="Liang C."/>
            <person name="Fengler K."/>
            <person name="Li B."/>
            <person name="Rafalski A."/>
            <person name="Schnable P.S."/>
            <person name="Ware D.H."/>
            <person name="Buckler E.S."/>
            <person name="Lai J."/>
        </authorList>
    </citation>
    <scope>NUCLEOTIDE SEQUENCE [LARGE SCALE GENOMIC DNA]</scope>
    <source>
        <tissue evidence="1">Seedling</tissue>
    </source>
</reference>
<dbReference type="InterPro" id="IPR040390">
    <property type="entry name" value="TIFY/JAZ"/>
</dbReference>
<gene>
    <name evidence="1" type="primary">TIFY3_5</name>
    <name evidence="1" type="ORF">Zm00014a_040924</name>
</gene>
<evidence type="ECO:0000313" key="1">
    <source>
        <dbReference type="EMBL" id="PWZ18067.1"/>
    </source>
</evidence>
<proteinExistence type="predicted"/>
<dbReference type="ExpressionAtlas" id="A0A3L6EFT3">
    <property type="expression patterns" value="baseline and differential"/>
</dbReference>
<dbReference type="AlphaFoldDB" id="A0A3L6EFT3"/>
<dbReference type="InterPro" id="IPR018467">
    <property type="entry name" value="CCT_CS"/>
</dbReference>
<sequence length="92" mass="9694">MLIAAAAATATKSSAAATVKPPMVPAATVAPAAVVSPVLTRSLSLQSTSVAIRQPQVVAEPSSICKLKADLPIARRHSLQRFLEKHRDRLAW</sequence>
<dbReference type="Pfam" id="PF09425">
    <property type="entry name" value="Jas_motif"/>
    <property type="match status" value="1"/>
</dbReference>
<protein>
    <submittedName>
        <fullName evidence="1">Protein TIFY 3</fullName>
    </submittedName>
</protein>
<dbReference type="EMBL" id="NCVQ01000007">
    <property type="protein sequence ID" value="PWZ18067.1"/>
    <property type="molecule type" value="Genomic_DNA"/>
</dbReference>
<dbReference type="PANTHER" id="PTHR33077">
    <property type="entry name" value="PROTEIN TIFY 4A-RELATED-RELATED"/>
    <property type="match status" value="1"/>
</dbReference>
<name>A0A3L6EFT3_MAIZE</name>
<dbReference type="Proteomes" id="UP000251960">
    <property type="component" value="Chromosome 6"/>
</dbReference>
<comment type="caution">
    <text evidence="1">The sequence shown here is derived from an EMBL/GenBank/DDBJ whole genome shotgun (WGS) entry which is preliminary data.</text>
</comment>
<accession>A0A3L6EFT3</accession>
<dbReference type="PANTHER" id="PTHR33077:SF61">
    <property type="entry name" value="PROTEIN TIFY 3A-RELATED"/>
    <property type="match status" value="1"/>
</dbReference>